<gene>
    <name evidence="1" type="ORF">SAMN04487894_104271</name>
</gene>
<evidence type="ECO:0000313" key="2">
    <source>
        <dbReference type="Proteomes" id="UP000198757"/>
    </source>
</evidence>
<dbReference type="AlphaFoldDB" id="A0A1G6Q597"/>
<reference evidence="2" key="1">
    <citation type="submission" date="2016-10" db="EMBL/GenBank/DDBJ databases">
        <authorList>
            <person name="Varghese N."/>
            <person name="Submissions S."/>
        </authorList>
    </citation>
    <scope>NUCLEOTIDE SEQUENCE [LARGE SCALE GENOMIC DNA]</scope>
    <source>
        <strain evidence="2">DSM 25811 / CCM 8410 / LMG 26954 / E90</strain>
    </source>
</reference>
<dbReference type="EMBL" id="FMZO01000004">
    <property type="protein sequence ID" value="SDC87114.1"/>
    <property type="molecule type" value="Genomic_DNA"/>
</dbReference>
<dbReference type="Proteomes" id="UP000198757">
    <property type="component" value="Unassembled WGS sequence"/>
</dbReference>
<name>A0A1G6Q597_NIADE</name>
<accession>A0A1G6Q597</accession>
<sequence>MHNFGRNRSFYEVFRYFHVRKRPYFIDSLNETIRNVEQQSII</sequence>
<proteinExistence type="predicted"/>
<keyword evidence="2" id="KW-1185">Reference proteome</keyword>
<protein>
    <submittedName>
        <fullName evidence="1">Uncharacterized protein</fullName>
    </submittedName>
</protein>
<evidence type="ECO:0000313" key="1">
    <source>
        <dbReference type="EMBL" id="SDC87114.1"/>
    </source>
</evidence>
<organism evidence="1 2">
    <name type="scientific">Niabella drilacis (strain DSM 25811 / CCM 8410 / CCUG 62505 / LMG 26954 / E90)</name>
    <dbReference type="NCBI Taxonomy" id="1285928"/>
    <lineage>
        <taxon>Bacteria</taxon>
        <taxon>Pseudomonadati</taxon>
        <taxon>Bacteroidota</taxon>
        <taxon>Chitinophagia</taxon>
        <taxon>Chitinophagales</taxon>
        <taxon>Chitinophagaceae</taxon>
        <taxon>Niabella</taxon>
    </lineage>
</organism>
<dbReference type="STRING" id="1285928.SAMN04487894_104271"/>